<reference evidence="5" key="1">
    <citation type="journal article" date="2019" name="Int. J. Syst. Evol. Microbiol.">
        <title>The Global Catalogue of Microorganisms (GCM) 10K type strain sequencing project: providing services to taxonomists for standard genome sequencing and annotation.</title>
        <authorList>
            <consortium name="The Broad Institute Genomics Platform"/>
            <consortium name="The Broad Institute Genome Sequencing Center for Infectious Disease"/>
            <person name="Wu L."/>
            <person name="Ma J."/>
        </authorList>
    </citation>
    <scope>NUCLEOTIDE SEQUENCE [LARGE SCALE GENOMIC DNA]</scope>
    <source>
        <strain evidence="5">JCM 13595</strain>
    </source>
</reference>
<dbReference type="CDD" id="cd04301">
    <property type="entry name" value="NAT_SF"/>
    <property type="match status" value="1"/>
</dbReference>
<evidence type="ECO:0000313" key="4">
    <source>
        <dbReference type="EMBL" id="GAA2028632.1"/>
    </source>
</evidence>
<dbReference type="Proteomes" id="UP001501461">
    <property type="component" value="Unassembled WGS sequence"/>
</dbReference>
<protein>
    <recommendedName>
        <fullName evidence="3">N-acetyltransferase domain-containing protein</fullName>
    </recommendedName>
</protein>
<evidence type="ECO:0000259" key="3">
    <source>
        <dbReference type="PROSITE" id="PS51186"/>
    </source>
</evidence>
<feature type="domain" description="N-acetyltransferase" evidence="3">
    <location>
        <begin position="13"/>
        <end position="162"/>
    </location>
</feature>
<dbReference type="InterPro" id="IPR006464">
    <property type="entry name" value="AcTrfase_RimI/Ard1"/>
</dbReference>
<dbReference type="SUPFAM" id="SSF55729">
    <property type="entry name" value="Acyl-CoA N-acyltransferases (Nat)"/>
    <property type="match status" value="1"/>
</dbReference>
<dbReference type="Pfam" id="PF00583">
    <property type="entry name" value="Acetyltransf_1"/>
    <property type="match status" value="1"/>
</dbReference>
<evidence type="ECO:0000256" key="1">
    <source>
        <dbReference type="ARBA" id="ARBA00022679"/>
    </source>
</evidence>
<dbReference type="EMBL" id="BAAAMN010000009">
    <property type="protein sequence ID" value="GAA2028632.1"/>
    <property type="molecule type" value="Genomic_DNA"/>
</dbReference>
<keyword evidence="5" id="KW-1185">Reference proteome</keyword>
<dbReference type="Gene3D" id="3.40.630.30">
    <property type="match status" value="1"/>
</dbReference>
<proteinExistence type="predicted"/>
<dbReference type="InterPro" id="IPR016181">
    <property type="entry name" value="Acyl_CoA_acyltransferase"/>
</dbReference>
<keyword evidence="1" id="KW-0808">Transferase</keyword>
<dbReference type="InterPro" id="IPR000182">
    <property type="entry name" value="GNAT_dom"/>
</dbReference>
<dbReference type="NCBIfam" id="TIGR01575">
    <property type="entry name" value="rimI"/>
    <property type="match status" value="1"/>
</dbReference>
<dbReference type="InterPro" id="IPR050832">
    <property type="entry name" value="Bact_Acetyltransf"/>
</dbReference>
<evidence type="ECO:0000256" key="2">
    <source>
        <dbReference type="ARBA" id="ARBA00023315"/>
    </source>
</evidence>
<sequence>MNLPEPIALPDGYTQRDWTADDIAVVAALDALVFGPDAWSAPIFDSEYHASTAAHPHSYYQVITHHDVVVGFAGLMYGPPFADITTIGVHPEHKGKKLGVALLIWLMDTARELGAEDLLLEVRADNTVAQRLYANNGFEHIHTRPRYYPGGIDAWVMRKRLRAPGPSSAVALTNKE</sequence>
<gene>
    <name evidence="4" type="ORF">GCM10009720_05500</name>
</gene>
<keyword evidence="2" id="KW-0012">Acyltransferase</keyword>
<dbReference type="PANTHER" id="PTHR43877">
    <property type="entry name" value="AMINOALKYLPHOSPHONATE N-ACETYLTRANSFERASE-RELATED-RELATED"/>
    <property type="match status" value="1"/>
</dbReference>
<comment type="caution">
    <text evidence="4">The sequence shown here is derived from an EMBL/GenBank/DDBJ whole genome shotgun (WGS) entry which is preliminary data.</text>
</comment>
<dbReference type="RefSeq" id="WP_343956060.1">
    <property type="nucleotide sequence ID" value="NZ_BAAAMN010000009.1"/>
</dbReference>
<evidence type="ECO:0000313" key="5">
    <source>
        <dbReference type="Proteomes" id="UP001501461"/>
    </source>
</evidence>
<dbReference type="PROSITE" id="PS51186">
    <property type="entry name" value="GNAT"/>
    <property type="match status" value="1"/>
</dbReference>
<organism evidence="4 5">
    <name type="scientific">Yaniella flava</name>
    <dbReference type="NCBI Taxonomy" id="287930"/>
    <lineage>
        <taxon>Bacteria</taxon>
        <taxon>Bacillati</taxon>
        <taxon>Actinomycetota</taxon>
        <taxon>Actinomycetes</taxon>
        <taxon>Micrococcales</taxon>
        <taxon>Micrococcaceae</taxon>
        <taxon>Yaniella</taxon>
    </lineage>
</organism>
<name>A0ABP5FPH3_9MICC</name>
<accession>A0ABP5FPH3</accession>